<feature type="non-terminal residue" evidence="6">
    <location>
        <position position="1"/>
    </location>
</feature>
<dbReference type="InterPro" id="IPR016197">
    <property type="entry name" value="Chromo-like_dom_sf"/>
</dbReference>
<evidence type="ECO:0000259" key="5">
    <source>
        <dbReference type="PROSITE" id="PS50013"/>
    </source>
</evidence>
<dbReference type="STRING" id="100787.A0A0G4LG07"/>
<dbReference type="GO" id="GO:0005634">
    <property type="term" value="C:nucleus"/>
    <property type="evidence" value="ECO:0007669"/>
    <property type="project" value="UniProtKB-SubCell"/>
</dbReference>
<dbReference type="InterPro" id="IPR023779">
    <property type="entry name" value="Chromodomain_CS"/>
</dbReference>
<dbReference type="SUPFAM" id="SSF54160">
    <property type="entry name" value="Chromo domain-like"/>
    <property type="match status" value="1"/>
</dbReference>
<evidence type="ECO:0000313" key="6">
    <source>
        <dbReference type="EMBL" id="CRK20635.1"/>
    </source>
</evidence>
<dbReference type="InterPro" id="IPR000637">
    <property type="entry name" value="HMGI/Y_DNA-bd_CS"/>
</dbReference>
<accession>A0A0G4LG07</accession>
<feature type="compositionally biased region" description="Basic residues" evidence="4">
    <location>
        <begin position="77"/>
        <end position="86"/>
    </location>
</feature>
<protein>
    <recommendedName>
        <fullName evidence="5">Chromo domain-containing protein</fullName>
    </recommendedName>
</protein>
<dbReference type="SMART" id="SM00384">
    <property type="entry name" value="AT_hook"/>
    <property type="match status" value="3"/>
</dbReference>
<dbReference type="AlphaFoldDB" id="A0A0G4LG07"/>
<dbReference type="InterPro" id="IPR017956">
    <property type="entry name" value="AT_hook_DNA-bd_motif"/>
</dbReference>
<feature type="compositionally biased region" description="Basic residues" evidence="4">
    <location>
        <begin position="283"/>
        <end position="297"/>
    </location>
</feature>
<evidence type="ECO:0000313" key="7">
    <source>
        <dbReference type="Proteomes" id="UP000044602"/>
    </source>
</evidence>
<dbReference type="GO" id="GO:0006338">
    <property type="term" value="P:chromatin remodeling"/>
    <property type="evidence" value="ECO:0007669"/>
    <property type="project" value="UniProtKB-ARBA"/>
</dbReference>
<dbReference type="GO" id="GO:0003677">
    <property type="term" value="F:DNA binding"/>
    <property type="evidence" value="ECO:0007669"/>
    <property type="project" value="InterPro"/>
</dbReference>
<dbReference type="InterPro" id="IPR000953">
    <property type="entry name" value="Chromo/chromo_shadow_dom"/>
</dbReference>
<keyword evidence="3" id="KW-0539">Nucleus</keyword>
<dbReference type="InterPro" id="IPR051219">
    <property type="entry name" value="Heterochromatin_chromo-domain"/>
</dbReference>
<comment type="subunit">
    <text evidence="2">Component of the NuA4 histone acetyltransferase complex.</text>
</comment>
<dbReference type="SMART" id="SM00298">
    <property type="entry name" value="CHROMO"/>
    <property type="match status" value="1"/>
</dbReference>
<feature type="domain" description="Chromo" evidence="5">
    <location>
        <begin position="304"/>
        <end position="365"/>
    </location>
</feature>
<dbReference type="Pfam" id="PF02178">
    <property type="entry name" value="AT_hook"/>
    <property type="match status" value="2"/>
</dbReference>
<dbReference type="Pfam" id="PF00385">
    <property type="entry name" value="Chromo"/>
    <property type="match status" value="1"/>
</dbReference>
<evidence type="ECO:0000256" key="4">
    <source>
        <dbReference type="SAM" id="MobiDB-lite"/>
    </source>
</evidence>
<sequence length="365" mass="40037">HQNIKHTVNRRINVDMPVATRYPSFSQHGDDELSDVSDVSMADAQTELSDDEPEPLIVSDIATSTPKMGPVLPVKRGAGRPLKKSKLPTSRTADTKKASTRNGTETGLQDGESDVFISGEDDQDRVSDGNDLEPEDGELLVPKKHSSRRLFPSRPIGRHASSGIENGKGGSNESEELSSTDGEGQPVSPTPAKRGRGRPRKKDQSSSVMARPIAEKKRASSSTDSSKPRRSSRLHPSVSGSGPVIKAKPAKRAKGSSPMRFTQTTPQKPTGNKLSTPQSTASKVHKRRGRPPKAKTSMKREQEWEVESIEDSLIDRKGGVHYYQVKWKGFPASQNTWEPRASLSKCKDIITAFQERTKKTQKSKR</sequence>
<dbReference type="CDD" id="cd00024">
    <property type="entry name" value="CD_CSD"/>
    <property type="match status" value="1"/>
</dbReference>
<proteinExistence type="predicted"/>
<dbReference type="PROSITE" id="PS50013">
    <property type="entry name" value="CHROMO_2"/>
    <property type="match status" value="1"/>
</dbReference>
<evidence type="ECO:0000256" key="3">
    <source>
        <dbReference type="ARBA" id="ARBA00023242"/>
    </source>
</evidence>
<dbReference type="Gene3D" id="2.40.50.40">
    <property type="match status" value="1"/>
</dbReference>
<keyword evidence="7" id="KW-1185">Reference proteome</keyword>
<evidence type="ECO:0000256" key="2">
    <source>
        <dbReference type="ARBA" id="ARBA00011353"/>
    </source>
</evidence>
<organism evidence="6 7">
    <name type="scientific">Verticillium longisporum</name>
    <name type="common">Verticillium dahliae var. longisporum</name>
    <dbReference type="NCBI Taxonomy" id="100787"/>
    <lineage>
        <taxon>Eukaryota</taxon>
        <taxon>Fungi</taxon>
        <taxon>Dikarya</taxon>
        <taxon>Ascomycota</taxon>
        <taxon>Pezizomycotina</taxon>
        <taxon>Sordariomycetes</taxon>
        <taxon>Hypocreomycetidae</taxon>
        <taxon>Glomerellales</taxon>
        <taxon>Plectosphaerellaceae</taxon>
        <taxon>Verticillium</taxon>
    </lineage>
</organism>
<gene>
    <name evidence="6" type="ORF">BN1708_012906</name>
</gene>
<dbReference type="Proteomes" id="UP000044602">
    <property type="component" value="Unassembled WGS sequence"/>
</dbReference>
<comment type="subcellular location">
    <subcellularLocation>
        <location evidence="1">Nucleus</location>
    </subcellularLocation>
</comment>
<name>A0A0G4LG07_VERLO</name>
<dbReference type="PROSITE" id="PS00598">
    <property type="entry name" value="CHROMO_1"/>
    <property type="match status" value="1"/>
</dbReference>
<dbReference type="GO" id="GO:0006355">
    <property type="term" value="P:regulation of DNA-templated transcription"/>
    <property type="evidence" value="ECO:0007669"/>
    <property type="project" value="InterPro"/>
</dbReference>
<dbReference type="InterPro" id="IPR023780">
    <property type="entry name" value="Chromo_domain"/>
</dbReference>
<dbReference type="PRINTS" id="PR00929">
    <property type="entry name" value="ATHOOK"/>
</dbReference>
<feature type="region of interest" description="Disordered" evidence="4">
    <location>
        <begin position="23"/>
        <end position="303"/>
    </location>
</feature>
<dbReference type="PROSITE" id="PS00354">
    <property type="entry name" value="HMGI_Y"/>
    <property type="match status" value="1"/>
</dbReference>
<dbReference type="EMBL" id="CVQH01011780">
    <property type="protein sequence ID" value="CRK20635.1"/>
    <property type="molecule type" value="Genomic_DNA"/>
</dbReference>
<evidence type="ECO:0000256" key="1">
    <source>
        <dbReference type="ARBA" id="ARBA00004123"/>
    </source>
</evidence>
<dbReference type="PANTHER" id="PTHR22812">
    <property type="entry name" value="CHROMOBOX PROTEIN"/>
    <property type="match status" value="1"/>
</dbReference>
<feature type="compositionally biased region" description="Polar residues" evidence="4">
    <location>
        <begin position="259"/>
        <end position="282"/>
    </location>
</feature>
<reference evidence="6 7" key="1">
    <citation type="submission" date="2015-05" db="EMBL/GenBank/DDBJ databases">
        <authorList>
            <person name="Wang D.B."/>
            <person name="Wang M."/>
        </authorList>
    </citation>
    <scope>NUCLEOTIDE SEQUENCE [LARGE SCALE GENOMIC DNA]</scope>
    <source>
        <strain evidence="6">VL1</strain>
    </source>
</reference>